<dbReference type="EMBL" id="JAAGWD010000008">
    <property type="protein sequence ID" value="NEM99263.1"/>
    <property type="molecule type" value="Genomic_DNA"/>
</dbReference>
<feature type="domain" description="DSBA-like thioredoxin" evidence="1">
    <location>
        <begin position="17"/>
        <end position="183"/>
    </location>
</feature>
<dbReference type="InterPro" id="IPR001853">
    <property type="entry name" value="DSBA-like_thioredoxin_dom"/>
</dbReference>
<accession>A0A6B3LTW1</accession>
<keyword evidence="3" id="KW-1185">Reference proteome</keyword>
<comment type="caution">
    <text evidence="2">The sequence shown here is derived from an EMBL/GenBank/DDBJ whole genome shotgun (WGS) entry which is preliminary data.</text>
</comment>
<evidence type="ECO:0000259" key="1">
    <source>
        <dbReference type="Pfam" id="PF01323"/>
    </source>
</evidence>
<sequence length="210" mass="24377">MVQSPNTPTILYITNPMCAWCYGFTYVVRRLAALWQGRLQVQVQLGNLQAYNTQPLKRQERERLATNWHWVQQRTHLPFDFRYFLKIEQVFATEPACRALLCMRLLRPVLTLEVLRAMHSAFFAEGQDLNDTKVLVNIAALFGVSENLFLALFESEEIMQQLDDEFESVAALGATNFPSIYLRTRQGTELISKGFCQLVELENRLLERLK</sequence>
<dbReference type="AlphaFoldDB" id="A0A6B3LTW1"/>
<dbReference type="InterPro" id="IPR036249">
    <property type="entry name" value="Thioredoxin-like_sf"/>
</dbReference>
<evidence type="ECO:0000313" key="2">
    <source>
        <dbReference type="EMBL" id="NEM99263.1"/>
    </source>
</evidence>
<dbReference type="CDD" id="cd03025">
    <property type="entry name" value="DsbA_FrnE_like"/>
    <property type="match status" value="1"/>
</dbReference>
<evidence type="ECO:0000313" key="3">
    <source>
        <dbReference type="Proteomes" id="UP000474777"/>
    </source>
</evidence>
<dbReference type="Pfam" id="PF01323">
    <property type="entry name" value="DSBA"/>
    <property type="match status" value="1"/>
</dbReference>
<proteinExistence type="predicted"/>
<organism evidence="2 3">
    <name type="scientific">Pontibacter burrus</name>
    <dbReference type="NCBI Taxonomy" id="2704466"/>
    <lineage>
        <taxon>Bacteria</taxon>
        <taxon>Pseudomonadati</taxon>
        <taxon>Bacteroidota</taxon>
        <taxon>Cytophagia</taxon>
        <taxon>Cytophagales</taxon>
        <taxon>Hymenobacteraceae</taxon>
        <taxon>Pontibacter</taxon>
    </lineage>
</organism>
<protein>
    <submittedName>
        <fullName evidence="2">DsbA family protein</fullName>
    </submittedName>
</protein>
<name>A0A6B3LTW1_9BACT</name>
<dbReference type="Gene3D" id="3.40.30.10">
    <property type="entry name" value="Glutaredoxin"/>
    <property type="match status" value="1"/>
</dbReference>
<dbReference type="Proteomes" id="UP000474777">
    <property type="component" value="Unassembled WGS sequence"/>
</dbReference>
<gene>
    <name evidence="2" type="ORF">GXP69_16300</name>
</gene>
<dbReference type="GO" id="GO:0016491">
    <property type="term" value="F:oxidoreductase activity"/>
    <property type="evidence" value="ECO:0007669"/>
    <property type="project" value="InterPro"/>
</dbReference>
<reference evidence="2 3" key="1">
    <citation type="submission" date="2020-02" db="EMBL/GenBank/DDBJ databases">
        <authorList>
            <person name="Kim M.K."/>
        </authorList>
    </citation>
    <scope>NUCLEOTIDE SEQUENCE [LARGE SCALE GENOMIC DNA]</scope>
    <source>
        <strain evidence="2 3">BT327</strain>
    </source>
</reference>
<dbReference type="RefSeq" id="WP_163916279.1">
    <property type="nucleotide sequence ID" value="NZ_JAAGWD010000008.1"/>
</dbReference>
<dbReference type="Gene3D" id="1.10.472.60">
    <property type="entry name" value="putative protein disulfide isomerase domain"/>
    <property type="match status" value="1"/>
</dbReference>
<dbReference type="SUPFAM" id="SSF52833">
    <property type="entry name" value="Thioredoxin-like"/>
    <property type="match status" value="1"/>
</dbReference>